<keyword evidence="3" id="KW-1185">Reference proteome</keyword>
<dbReference type="Pfam" id="PF07475">
    <property type="entry name" value="Hpr_kinase_C"/>
    <property type="match status" value="1"/>
</dbReference>
<dbReference type="GO" id="GO:0005524">
    <property type="term" value="F:ATP binding"/>
    <property type="evidence" value="ECO:0007669"/>
    <property type="project" value="InterPro"/>
</dbReference>
<gene>
    <name evidence="2" type="ORF">KM031_11705</name>
</gene>
<organism evidence="2 3">
    <name type="scientific">Gemmobacter fulvus</name>
    <dbReference type="NCBI Taxonomy" id="2840474"/>
    <lineage>
        <taxon>Bacteria</taxon>
        <taxon>Pseudomonadati</taxon>
        <taxon>Pseudomonadota</taxon>
        <taxon>Alphaproteobacteria</taxon>
        <taxon>Rhodobacterales</taxon>
        <taxon>Paracoccaceae</taxon>
        <taxon>Gemmobacter</taxon>
    </lineage>
</organism>
<dbReference type="RefSeq" id="WP_215504728.1">
    <property type="nucleotide sequence ID" value="NZ_CP076361.1"/>
</dbReference>
<dbReference type="AlphaFoldDB" id="A0A975P5K1"/>
<evidence type="ECO:0000313" key="3">
    <source>
        <dbReference type="Proteomes" id="UP000679352"/>
    </source>
</evidence>
<sequence length="143" mass="15345">MPEGEAEALWHASCVAVGERGLLIHGPSGAGKSALALKLMALGAQLVADDQVLLRRDGADVVARCPPQIRGLIEARGMGLLRATARDAVRVALVVDLSRQEDHRLPPRHHIAVLGVTLDLVLAVQADHFPYALLQYLRDGRQA</sequence>
<keyword evidence="2" id="KW-0418">Kinase</keyword>
<dbReference type="InterPro" id="IPR011104">
    <property type="entry name" value="Hpr_kin/Pase_C"/>
</dbReference>
<name>A0A975P5K1_9RHOB</name>
<dbReference type="PANTHER" id="PTHR30305:SF1">
    <property type="entry name" value="HPR KINASE_PHOSPHORYLASE"/>
    <property type="match status" value="1"/>
</dbReference>
<accession>A0A975P5K1</accession>
<dbReference type="Gene3D" id="3.40.50.300">
    <property type="entry name" value="P-loop containing nucleotide triphosphate hydrolases"/>
    <property type="match status" value="1"/>
</dbReference>
<dbReference type="CDD" id="cd01918">
    <property type="entry name" value="HprK_C"/>
    <property type="match status" value="1"/>
</dbReference>
<proteinExistence type="predicted"/>
<protein>
    <submittedName>
        <fullName evidence="2">HPr kinase/phosphatase C-terminal domain-containing protein</fullName>
    </submittedName>
</protein>
<dbReference type="KEGG" id="gfu:KM031_11705"/>
<evidence type="ECO:0000259" key="1">
    <source>
        <dbReference type="Pfam" id="PF07475"/>
    </source>
</evidence>
<dbReference type="SUPFAM" id="SSF53795">
    <property type="entry name" value="PEP carboxykinase-like"/>
    <property type="match status" value="1"/>
</dbReference>
<dbReference type="InterPro" id="IPR027417">
    <property type="entry name" value="P-loop_NTPase"/>
</dbReference>
<reference evidence="2" key="1">
    <citation type="submission" date="2021-06" db="EMBL/GenBank/DDBJ databases">
        <title>Direct submission.</title>
        <authorList>
            <person name="Lee C.-S."/>
            <person name="Jin L."/>
        </authorList>
    </citation>
    <scope>NUCLEOTIDE SEQUENCE</scope>
    <source>
        <strain evidence="2">Con5</strain>
    </source>
</reference>
<dbReference type="GO" id="GO:0006109">
    <property type="term" value="P:regulation of carbohydrate metabolic process"/>
    <property type="evidence" value="ECO:0007669"/>
    <property type="project" value="InterPro"/>
</dbReference>
<dbReference type="EMBL" id="CP076361">
    <property type="protein sequence ID" value="QWK89508.1"/>
    <property type="molecule type" value="Genomic_DNA"/>
</dbReference>
<dbReference type="Proteomes" id="UP000679352">
    <property type="component" value="Chromosome"/>
</dbReference>
<feature type="domain" description="HPr kinase/phosphorylase C-terminal" evidence="1">
    <location>
        <begin position="8"/>
        <end position="100"/>
    </location>
</feature>
<dbReference type="PANTHER" id="PTHR30305">
    <property type="entry name" value="PROTEIN YJDM-RELATED"/>
    <property type="match status" value="1"/>
</dbReference>
<keyword evidence="2" id="KW-0808">Transferase</keyword>
<dbReference type="GO" id="GO:0000155">
    <property type="term" value="F:phosphorelay sensor kinase activity"/>
    <property type="evidence" value="ECO:0007669"/>
    <property type="project" value="InterPro"/>
</dbReference>
<evidence type="ECO:0000313" key="2">
    <source>
        <dbReference type="EMBL" id="QWK89508.1"/>
    </source>
</evidence>